<dbReference type="EMBL" id="JASPKY010000365">
    <property type="protein sequence ID" value="KAK9703650.1"/>
    <property type="molecule type" value="Genomic_DNA"/>
</dbReference>
<dbReference type="AlphaFoldDB" id="A0AAW1JJT1"/>
<reference evidence="2 3" key="1">
    <citation type="journal article" date="2024" name="BMC Genomics">
        <title>De novo assembly and annotation of Popillia japonica's genome with initial clues to its potential as an invasive pest.</title>
        <authorList>
            <person name="Cucini C."/>
            <person name="Boschi S."/>
            <person name="Funari R."/>
            <person name="Cardaioli E."/>
            <person name="Iannotti N."/>
            <person name="Marturano G."/>
            <person name="Paoli F."/>
            <person name="Bruttini M."/>
            <person name="Carapelli A."/>
            <person name="Frati F."/>
            <person name="Nardi F."/>
        </authorList>
    </citation>
    <scope>NUCLEOTIDE SEQUENCE [LARGE SCALE GENOMIC DNA]</scope>
    <source>
        <strain evidence="2">DMR45628</strain>
    </source>
</reference>
<gene>
    <name evidence="2" type="ORF">QE152_g29182</name>
</gene>
<evidence type="ECO:0000313" key="3">
    <source>
        <dbReference type="Proteomes" id="UP001458880"/>
    </source>
</evidence>
<organism evidence="2 3">
    <name type="scientific">Popillia japonica</name>
    <name type="common">Japanese beetle</name>
    <dbReference type="NCBI Taxonomy" id="7064"/>
    <lineage>
        <taxon>Eukaryota</taxon>
        <taxon>Metazoa</taxon>
        <taxon>Ecdysozoa</taxon>
        <taxon>Arthropoda</taxon>
        <taxon>Hexapoda</taxon>
        <taxon>Insecta</taxon>
        <taxon>Pterygota</taxon>
        <taxon>Neoptera</taxon>
        <taxon>Endopterygota</taxon>
        <taxon>Coleoptera</taxon>
        <taxon>Polyphaga</taxon>
        <taxon>Scarabaeiformia</taxon>
        <taxon>Scarabaeidae</taxon>
        <taxon>Rutelinae</taxon>
        <taxon>Popillia</taxon>
    </lineage>
</organism>
<protein>
    <submittedName>
        <fullName evidence="2">Uncharacterized protein</fullName>
    </submittedName>
</protein>
<sequence length="158" mass="18225">MLVIKEYGNMLPEPEDFDKYFHEMYRIHPETQRKRQEWKKLKKKAPKKRSKQKKKLETHGDNDYLAPPEMELPGNASSFAVFASIRLAGDNDYLAPPEMELPGNASSFAVFASIRLAVLDRWMRQANQDYLQSSCSYPIIDGCDKQIRIIYKAAVAIP</sequence>
<accession>A0AAW1JJT1</accession>
<proteinExistence type="predicted"/>
<feature type="compositionally biased region" description="Basic residues" evidence="1">
    <location>
        <begin position="40"/>
        <end position="54"/>
    </location>
</feature>
<dbReference type="Proteomes" id="UP001458880">
    <property type="component" value="Unassembled WGS sequence"/>
</dbReference>
<keyword evidence="3" id="KW-1185">Reference proteome</keyword>
<name>A0AAW1JJT1_POPJA</name>
<feature type="region of interest" description="Disordered" evidence="1">
    <location>
        <begin position="31"/>
        <end position="69"/>
    </location>
</feature>
<comment type="caution">
    <text evidence="2">The sequence shown here is derived from an EMBL/GenBank/DDBJ whole genome shotgun (WGS) entry which is preliminary data.</text>
</comment>
<evidence type="ECO:0000256" key="1">
    <source>
        <dbReference type="SAM" id="MobiDB-lite"/>
    </source>
</evidence>
<evidence type="ECO:0000313" key="2">
    <source>
        <dbReference type="EMBL" id="KAK9703650.1"/>
    </source>
</evidence>